<comment type="function">
    <text evidence="1 8">Specifically methylates the guanine in position 966 of 16S rRNA in the assembled 30S particle.</text>
</comment>
<proteinExistence type="inferred from homology"/>
<dbReference type="EC" id="2.1.1.171" evidence="3 8"/>
<evidence type="ECO:0000256" key="9">
    <source>
        <dbReference type="SAM" id="MobiDB-lite"/>
    </source>
</evidence>
<dbReference type="InterPro" id="IPR002052">
    <property type="entry name" value="DNA_methylase_N6_adenine_CS"/>
</dbReference>
<keyword evidence="5 8" id="KW-0489">Methyltransferase</keyword>
<name>A0A7W3UZ98_9GAMM</name>
<evidence type="ECO:0000256" key="1">
    <source>
        <dbReference type="ARBA" id="ARBA00002649"/>
    </source>
</evidence>
<organism evidence="10 11">
    <name type="scientific">Stenotrophomonas koreensis</name>
    <dbReference type="NCBI Taxonomy" id="266128"/>
    <lineage>
        <taxon>Bacteria</taxon>
        <taxon>Pseudomonadati</taxon>
        <taxon>Pseudomonadota</taxon>
        <taxon>Gammaproteobacteria</taxon>
        <taxon>Lysobacterales</taxon>
        <taxon>Lysobacteraceae</taxon>
        <taxon>Stenotrophomonas</taxon>
    </lineage>
</organism>
<evidence type="ECO:0000256" key="7">
    <source>
        <dbReference type="ARBA" id="ARBA00048326"/>
    </source>
</evidence>
<dbReference type="Pfam" id="PF03602">
    <property type="entry name" value="Cons_hypoth95"/>
    <property type="match status" value="1"/>
</dbReference>
<dbReference type="PANTHER" id="PTHR43542">
    <property type="entry name" value="METHYLTRANSFERASE"/>
    <property type="match status" value="1"/>
</dbReference>
<evidence type="ECO:0000256" key="6">
    <source>
        <dbReference type="ARBA" id="ARBA00022679"/>
    </source>
</evidence>
<accession>A0A7W3UZ98</accession>
<gene>
    <name evidence="10" type="primary">rsmD</name>
    <name evidence="10" type="ORF">H4O09_05760</name>
</gene>
<dbReference type="AlphaFoldDB" id="A0A7W3UZ98"/>
<sequence>MSRRFPPDPARTRPVPARTPAAATGQVRIIGGQWRNTRLAVPDRPGLRPTSDRVRETLFNWLMPRLPGAAVLDLFAGSGALGLEALSRGAAQATLVEKDRQLAAAISAVASRLQANARVEASDALAWLARPPGQRFDIAFVDPPFADGLWAQVLALLPAHLTEDAWLYVESDAAQQPEPGSGWQLHRQGSTREVRFALYRRQRAATLATDSTP</sequence>
<dbReference type="Gene3D" id="3.40.50.150">
    <property type="entry name" value="Vaccinia Virus protein VP39"/>
    <property type="match status" value="1"/>
</dbReference>
<evidence type="ECO:0000256" key="3">
    <source>
        <dbReference type="ARBA" id="ARBA00012141"/>
    </source>
</evidence>
<keyword evidence="8" id="KW-0949">S-adenosyl-L-methionine</keyword>
<dbReference type="EMBL" id="JACIUV010000002">
    <property type="protein sequence ID" value="MBB1116564.1"/>
    <property type="molecule type" value="Genomic_DNA"/>
</dbReference>
<comment type="caution">
    <text evidence="10">The sequence shown here is derived from an EMBL/GenBank/DDBJ whole genome shotgun (WGS) entry which is preliminary data.</text>
</comment>
<evidence type="ECO:0000313" key="10">
    <source>
        <dbReference type="EMBL" id="MBB1116564.1"/>
    </source>
</evidence>
<evidence type="ECO:0000256" key="5">
    <source>
        <dbReference type="ARBA" id="ARBA00022603"/>
    </source>
</evidence>
<reference evidence="10 11" key="1">
    <citation type="submission" date="2020-08" db="EMBL/GenBank/DDBJ databases">
        <title>Stenotrophomonas sp. W1S232.</title>
        <authorList>
            <person name="Deng Y."/>
        </authorList>
    </citation>
    <scope>NUCLEOTIDE SEQUENCE [LARGE SCALE GENOMIC DNA]</scope>
    <source>
        <strain evidence="10 11">W1S232</strain>
    </source>
</reference>
<dbReference type="SUPFAM" id="SSF53335">
    <property type="entry name" value="S-adenosyl-L-methionine-dependent methyltransferases"/>
    <property type="match status" value="1"/>
</dbReference>
<keyword evidence="8" id="KW-0698">rRNA processing</keyword>
<dbReference type="GO" id="GO:0052913">
    <property type="term" value="F:16S rRNA (guanine(966)-N(2))-methyltransferase activity"/>
    <property type="evidence" value="ECO:0007669"/>
    <property type="project" value="UniProtKB-EC"/>
</dbReference>
<dbReference type="PROSITE" id="PS00092">
    <property type="entry name" value="N6_MTASE"/>
    <property type="match status" value="1"/>
</dbReference>
<evidence type="ECO:0000256" key="4">
    <source>
        <dbReference type="ARBA" id="ARBA00013682"/>
    </source>
</evidence>
<dbReference type="Proteomes" id="UP000550609">
    <property type="component" value="Unassembled WGS sequence"/>
</dbReference>
<evidence type="ECO:0000256" key="8">
    <source>
        <dbReference type="PIRNR" id="PIRNR004553"/>
    </source>
</evidence>
<dbReference type="RefSeq" id="WP_182621808.1">
    <property type="nucleotide sequence ID" value="NZ_JACIUV010000002.1"/>
</dbReference>
<comment type="catalytic activity">
    <reaction evidence="7 8">
        <text>guanosine(966) in 16S rRNA + S-adenosyl-L-methionine = N(2)-methylguanosine(966) in 16S rRNA + S-adenosyl-L-homocysteine + H(+)</text>
        <dbReference type="Rhea" id="RHEA:23548"/>
        <dbReference type="Rhea" id="RHEA-COMP:10211"/>
        <dbReference type="Rhea" id="RHEA-COMP:10212"/>
        <dbReference type="ChEBI" id="CHEBI:15378"/>
        <dbReference type="ChEBI" id="CHEBI:57856"/>
        <dbReference type="ChEBI" id="CHEBI:59789"/>
        <dbReference type="ChEBI" id="CHEBI:74269"/>
        <dbReference type="ChEBI" id="CHEBI:74481"/>
        <dbReference type="EC" id="2.1.1.171"/>
    </reaction>
</comment>
<dbReference type="GO" id="GO:0003676">
    <property type="term" value="F:nucleic acid binding"/>
    <property type="evidence" value="ECO:0007669"/>
    <property type="project" value="InterPro"/>
</dbReference>
<dbReference type="NCBIfam" id="TIGR00095">
    <property type="entry name" value="16S rRNA (guanine(966)-N(2))-methyltransferase RsmD"/>
    <property type="match status" value="1"/>
</dbReference>
<feature type="region of interest" description="Disordered" evidence="9">
    <location>
        <begin position="1"/>
        <end position="22"/>
    </location>
</feature>
<dbReference type="PANTHER" id="PTHR43542:SF1">
    <property type="entry name" value="METHYLTRANSFERASE"/>
    <property type="match status" value="1"/>
</dbReference>
<dbReference type="PIRSF" id="PIRSF004553">
    <property type="entry name" value="CHP00095"/>
    <property type="match status" value="1"/>
</dbReference>
<dbReference type="InterPro" id="IPR029063">
    <property type="entry name" value="SAM-dependent_MTases_sf"/>
</dbReference>
<evidence type="ECO:0000256" key="2">
    <source>
        <dbReference type="ARBA" id="ARBA00005269"/>
    </source>
</evidence>
<keyword evidence="6 8" id="KW-0808">Transferase</keyword>
<dbReference type="InterPro" id="IPR004398">
    <property type="entry name" value="RNA_MeTrfase_RsmD"/>
</dbReference>
<evidence type="ECO:0000313" key="11">
    <source>
        <dbReference type="Proteomes" id="UP000550609"/>
    </source>
</evidence>
<dbReference type="CDD" id="cd02440">
    <property type="entry name" value="AdoMet_MTases"/>
    <property type="match status" value="1"/>
</dbReference>
<feature type="compositionally biased region" description="Low complexity" evidence="9">
    <location>
        <begin position="12"/>
        <end position="22"/>
    </location>
</feature>
<protein>
    <recommendedName>
        <fullName evidence="4 8">Ribosomal RNA small subunit methyltransferase D</fullName>
        <ecNumber evidence="3 8">2.1.1.171</ecNumber>
    </recommendedName>
</protein>
<comment type="similarity">
    <text evidence="2 8">Belongs to the methyltransferase superfamily. RsmD family.</text>
</comment>